<dbReference type="InterPro" id="IPR041489">
    <property type="entry name" value="PDZ_6"/>
</dbReference>
<dbReference type="GO" id="GO:0030288">
    <property type="term" value="C:outer membrane-bounded periplasmic space"/>
    <property type="evidence" value="ECO:0007669"/>
    <property type="project" value="TreeGrafter"/>
</dbReference>
<dbReference type="InterPro" id="IPR036034">
    <property type="entry name" value="PDZ_sf"/>
</dbReference>
<dbReference type="CDD" id="cd06782">
    <property type="entry name" value="cpPDZ_CPP-like"/>
    <property type="match status" value="1"/>
</dbReference>
<keyword evidence="2 5" id="KW-0645">Protease</keyword>
<dbReference type="SUPFAM" id="SSF50156">
    <property type="entry name" value="PDZ domain-like"/>
    <property type="match status" value="1"/>
</dbReference>
<dbReference type="EC" id="3.4.21.-" evidence="7"/>
<evidence type="ECO:0000256" key="1">
    <source>
        <dbReference type="ARBA" id="ARBA00009179"/>
    </source>
</evidence>
<dbReference type="SMART" id="SM00228">
    <property type="entry name" value="PDZ"/>
    <property type="match status" value="1"/>
</dbReference>
<evidence type="ECO:0000256" key="3">
    <source>
        <dbReference type="ARBA" id="ARBA00022801"/>
    </source>
</evidence>
<dbReference type="PROSITE" id="PS50106">
    <property type="entry name" value="PDZ"/>
    <property type="match status" value="1"/>
</dbReference>
<dbReference type="GO" id="GO:0004175">
    <property type="term" value="F:endopeptidase activity"/>
    <property type="evidence" value="ECO:0007669"/>
    <property type="project" value="TreeGrafter"/>
</dbReference>
<dbReference type="PANTHER" id="PTHR32060">
    <property type="entry name" value="TAIL-SPECIFIC PROTEASE"/>
    <property type="match status" value="1"/>
</dbReference>
<dbReference type="SMART" id="SM00245">
    <property type="entry name" value="TSPc"/>
    <property type="match status" value="1"/>
</dbReference>
<dbReference type="Pfam" id="PF17820">
    <property type="entry name" value="PDZ_6"/>
    <property type="match status" value="1"/>
</dbReference>
<dbReference type="NCBIfam" id="TIGR00225">
    <property type="entry name" value="prc"/>
    <property type="match status" value="1"/>
</dbReference>
<comment type="similarity">
    <text evidence="1 5">Belongs to the peptidase S41A family.</text>
</comment>
<dbReference type="InterPro" id="IPR001478">
    <property type="entry name" value="PDZ"/>
</dbReference>
<evidence type="ECO:0000256" key="5">
    <source>
        <dbReference type="RuleBase" id="RU004404"/>
    </source>
</evidence>
<dbReference type="Proteomes" id="UP000432350">
    <property type="component" value="Unassembled WGS sequence"/>
</dbReference>
<keyword evidence="4 5" id="KW-0720">Serine protease</keyword>
<dbReference type="InterPro" id="IPR005151">
    <property type="entry name" value="Tail-specific_protease"/>
</dbReference>
<evidence type="ECO:0000313" key="7">
    <source>
        <dbReference type="EMBL" id="VXC66135.1"/>
    </source>
</evidence>
<evidence type="ECO:0000256" key="2">
    <source>
        <dbReference type="ARBA" id="ARBA00022670"/>
    </source>
</evidence>
<dbReference type="Gene3D" id="2.30.42.10">
    <property type="match status" value="1"/>
</dbReference>
<dbReference type="SUPFAM" id="SSF52096">
    <property type="entry name" value="ClpP/crotonase"/>
    <property type="match status" value="1"/>
</dbReference>
<feature type="domain" description="PDZ" evidence="6">
    <location>
        <begin position="101"/>
        <end position="185"/>
    </location>
</feature>
<dbReference type="CDD" id="cd07560">
    <property type="entry name" value="Peptidase_S41_CPP"/>
    <property type="match status" value="1"/>
</dbReference>
<dbReference type="InterPro" id="IPR004447">
    <property type="entry name" value="Peptidase_S41A"/>
</dbReference>
<dbReference type="Pfam" id="PF03572">
    <property type="entry name" value="Peptidase_S41"/>
    <property type="match status" value="1"/>
</dbReference>
<proteinExistence type="inferred from homology"/>
<evidence type="ECO:0000259" key="6">
    <source>
        <dbReference type="PROSITE" id="PS50106"/>
    </source>
</evidence>
<organism evidence="7 8">
    <name type="scientific">Sphingobacterium multivorum</name>
    <dbReference type="NCBI Taxonomy" id="28454"/>
    <lineage>
        <taxon>Bacteria</taxon>
        <taxon>Pseudomonadati</taxon>
        <taxon>Bacteroidota</taxon>
        <taxon>Sphingobacteriia</taxon>
        <taxon>Sphingobacteriales</taxon>
        <taxon>Sphingobacteriaceae</taxon>
        <taxon>Sphingobacterium</taxon>
    </lineage>
</organism>
<dbReference type="EMBL" id="CABWMV010000007">
    <property type="protein sequence ID" value="VXC66135.1"/>
    <property type="molecule type" value="Genomic_DNA"/>
</dbReference>
<dbReference type="Gene3D" id="3.30.750.44">
    <property type="match status" value="1"/>
</dbReference>
<reference evidence="7 8" key="1">
    <citation type="submission" date="2019-10" db="EMBL/GenBank/DDBJ databases">
        <authorList>
            <person name="Karimi E."/>
        </authorList>
    </citation>
    <scope>NUCLEOTIDE SEQUENCE [LARGE SCALE GENOMIC DNA]</scope>
    <source>
        <strain evidence="7">Sphingobacterium sp. 8BC</strain>
    </source>
</reference>
<keyword evidence="3 5" id="KW-0378">Hydrolase</keyword>
<accession>A0A654AEX7</accession>
<dbReference type="InterPro" id="IPR029045">
    <property type="entry name" value="ClpP/crotonase-like_dom_sf"/>
</dbReference>
<gene>
    <name evidence="7" type="ORF">SPHINGO8BC_150363</name>
</gene>
<dbReference type="Gene3D" id="3.90.226.10">
    <property type="entry name" value="2-enoyl-CoA Hydratase, Chain A, domain 1"/>
    <property type="match status" value="1"/>
</dbReference>
<dbReference type="GO" id="GO:0007165">
    <property type="term" value="P:signal transduction"/>
    <property type="evidence" value="ECO:0007669"/>
    <property type="project" value="TreeGrafter"/>
</dbReference>
<dbReference type="PANTHER" id="PTHR32060:SF30">
    <property type="entry name" value="CARBOXY-TERMINAL PROCESSING PROTEASE CTPA"/>
    <property type="match status" value="1"/>
</dbReference>
<dbReference type="RefSeq" id="WP_115046468.1">
    <property type="nucleotide sequence ID" value="NZ_CP068086.1"/>
</dbReference>
<name>A0A654AEX7_SPHMU</name>
<dbReference type="GO" id="GO:0008236">
    <property type="term" value="F:serine-type peptidase activity"/>
    <property type="evidence" value="ECO:0007669"/>
    <property type="project" value="UniProtKB-KW"/>
</dbReference>
<dbReference type="AlphaFoldDB" id="A0A654AEX7"/>
<sequence>MKISHAESIKRNIFVAATYAAVLLLGLLLGQNYAEEQGSNQKTTFSSLRSNGNSDKLQYLIQLIAENYVDNVSIDTVQDEAIEHVVSRLDPFSTFLRPNQVLAKQETLEGTFDGIGVEYFRLKDTLLVVGMVAAGPAEKAGMRIGDRILKIGNKDLVGRKVTDSEIERLIRGKKGTAVLIAIQRNGVVMANPIKVIRDQVNVSSLDASYMIAPKTAYVKIRRFGHKTADEFRQSLIDLRKSGAQDLILDLRNNGGGFVHTAIDLAGQFFKEKRLLMYTEGANELRQDFYSEKAGDFGDGRVIVLINESTASASEILSGALQDLDRATIVGRRSYGKGLVQEQFDFSDGSAINLTVARYYTPLGRCIQRKYTRANFDAAKYMTGFDLWTMDTEFSQKEMFTTSKGKLVFGGGGILPDVTIPIDTNETSAKYREIFHSNAIEEFVYDRFTKHLPAYSIENFISGYHLPTTEFDLFISYLNSQKRISVTAKEAKNLHDLIQSDIEALVGRYYFGREAYYKIKNRRDKFIEIGLKTLGYQMPKV</sequence>
<dbReference type="GO" id="GO:0006508">
    <property type="term" value="P:proteolysis"/>
    <property type="evidence" value="ECO:0007669"/>
    <property type="project" value="UniProtKB-KW"/>
</dbReference>
<protein>
    <submittedName>
        <fullName evidence="7">Putative CtpA-like serine protease</fullName>
        <ecNumber evidence="7">3.4.21.-</ecNumber>
    </submittedName>
</protein>
<evidence type="ECO:0000256" key="4">
    <source>
        <dbReference type="ARBA" id="ARBA00022825"/>
    </source>
</evidence>
<evidence type="ECO:0000313" key="8">
    <source>
        <dbReference type="Proteomes" id="UP000432350"/>
    </source>
</evidence>